<gene>
    <name evidence="1" type="ORF">Nepgr_026928</name>
</gene>
<name>A0AAD3T7Q5_NEPGR</name>
<evidence type="ECO:0000313" key="1">
    <source>
        <dbReference type="EMBL" id="GMH25085.1"/>
    </source>
</evidence>
<accession>A0AAD3T7Q5</accession>
<keyword evidence="2" id="KW-1185">Reference proteome</keyword>
<evidence type="ECO:0000313" key="2">
    <source>
        <dbReference type="Proteomes" id="UP001279734"/>
    </source>
</evidence>
<organism evidence="1 2">
    <name type="scientific">Nepenthes gracilis</name>
    <name type="common">Slender pitcher plant</name>
    <dbReference type="NCBI Taxonomy" id="150966"/>
    <lineage>
        <taxon>Eukaryota</taxon>
        <taxon>Viridiplantae</taxon>
        <taxon>Streptophyta</taxon>
        <taxon>Embryophyta</taxon>
        <taxon>Tracheophyta</taxon>
        <taxon>Spermatophyta</taxon>
        <taxon>Magnoliopsida</taxon>
        <taxon>eudicotyledons</taxon>
        <taxon>Gunneridae</taxon>
        <taxon>Pentapetalae</taxon>
        <taxon>Caryophyllales</taxon>
        <taxon>Nepenthaceae</taxon>
        <taxon>Nepenthes</taxon>
    </lineage>
</organism>
<sequence length="133" mass="14711">MLPKVGNIRYVASLRTKVIVVKVKPSNNKIVVQTAKFKKLENRDSNVGFQKQSVAVEVTVVTATSAVQGADSVSLQIQSDVYAIKNLSNNMNQLNMGNTRATYNISFRGTCRDLLLSKDNDSPFWQESICLSI</sequence>
<protein>
    <submittedName>
        <fullName evidence="1">Uncharacterized protein</fullName>
    </submittedName>
</protein>
<dbReference type="EMBL" id="BSYO01000029">
    <property type="protein sequence ID" value="GMH25085.1"/>
    <property type="molecule type" value="Genomic_DNA"/>
</dbReference>
<reference evidence="1" key="1">
    <citation type="submission" date="2023-05" db="EMBL/GenBank/DDBJ databases">
        <title>Nepenthes gracilis genome sequencing.</title>
        <authorList>
            <person name="Fukushima K."/>
        </authorList>
    </citation>
    <scope>NUCLEOTIDE SEQUENCE</scope>
    <source>
        <strain evidence="1">SING2019-196</strain>
    </source>
</reference>
<dbReference type="AlphaFoldDB" id="A0AAD3T7Q5"/>
<dbReference type="Proteomes" id="UP001279734">
    <property type="component" value="Unassembled WGS sequence"/>
</dbReference>
<comment type="caution">
    <text evidence="1">The sequence shown here is derived from an EMBL/GenBank/DDBJ whole genome shotgun (WGS) entry which is preliminary data.</text>
</comment>
<proteinExistence type="predicted"/>